<comment type="caution">
    <text evidence="1">The sequence shown here is derived from an EMBL/GenBank/DDBJ whole genome shotgun (WGS) entry which is preliminary data.</text>
</comment>
<accession>A0ACB5SI67</accession>
<protein>
    <submittedName>
        <fullName evidence="1">Vps54-like protein</fullName>
    </submittedName>
</protein>
<dbReference type="Proteomes" id="UP001165186">
    <property type="component" value="Unassembled WGS sequence"/>
</dbReference>
<dbReference type="EMBL" id="BSXG01000100">
    <property type="protein sequence ID" value="GME41820.1"/>
    <property type="molecule type" value="Genomic_DNA"/>
</dbReference>
<evidence type="ECO:0000313" key="1">
    <source>
        <dbReference type="EMBL" id="GME41820.1"/>
    </source>
</evidence>
<name>A0ACB5SI67_9PEZI</name>
<keyword evidence="2" id="KW-1185">Reference proteome</keyword>
<reference evidence="1" key="1">
    <citation type="submission" date="2024-09" db="EMBL/GenBank/DDBJ databases">
        <title>Draft Genome Sequences of Neofusicoccum parvum.</title>
        <authorList>
            <person name="Ashida A."/>
            <person name="Camagna M."/>
            <person name="Tanaka A."/>
            <person name="Takemoto D."/>
        </authorList>
    </citation>
    <scope>NUCLEOTIDE SEQUENCE</scope>
    <source>
        <strain evidence="1">PPO83</strain>
    </source>
</reference>
<proteinExistence type="predicted"/>
<evidence type="ECO:0000313" key="2">
    <source>
        <dbReference type="Proteomes" id="UP001165186"/>
    </source>
</evidence>
<organism evidence="1 2">
    <name type="scientific">Neofusicoccum parvum</name>
    <dbReference type="NCBI Taxonomy" id="310453"/>
    <lineage>
        <taxon>Eukaryota</taxon>
        <taxon>Fungi</taxon>
        <taxon>Dikarya</taxon>
        <taxon>Ascomycota</taxon>
        <taxon>Pezizomycotina</taxon>
        <taxon>Dothideomycetes</taxon>
        <taxon>Dothideomycetes incertae sedis</taxon>
        <taxon>Botryosphaeriales</taxon>
        <taxon>Botryosphaeriaceae</taxon>
        <taxon>Neofusicoccum</taxon>
    </lineage>
</organism>
<gene>
    <name evidence="1" type="primary">g5036</name>
    <name evidence="1" type="ORF">NpPPO83_00005036</name>
</gene>
<sequence length="298" mass="32832">MPSRPTSPRRSTESSESPSSLSSNRLQFPFPQQDWTRRPSSSQSARYQSARRGSTASSIHSIGGTLDTSSQRHFAPVTESSQNAISTLLQPPIVRTGLLPYTSAPSAVKTPSTRDIPPVTLTNVPHVEPSAFKPYLSQVGSLYDAFQRAKADTDNVAAQLFRRDSKKDEFTEVLERRLRDQQPGRRPSSRQESVASLSPVDSPQPRRRSSGGISKRNPAAVTPLSTIPDVYFQEDFHLENPRIFDVVSERSEVIQQPQGTDGSKDANGSAQAPAPTRRKALATNAILQEKLSWHCEKI</sequence>